<evidence type="ECO:0008006" key="7">
    <source>
        <dbReference type="Google" id="ProtNLM"/>
    </source>
</evidence>
<gene>
    <name evidence="5" type="ORF">Fcan01_27992</name>
</gene>
<dbReference type="GO" id="GO:0071014">
    <property type="term" value="C:post-mRNA release spliceosomal complex"/>
    <property type="evidence" value="ECO:0007669"/>
    <property type="project" value="TreeGrafter"/>
</dbReference>
<evidence type="ECO:0000313" key="6">
    <source>
        <dbReference type="Proteomes" id="UP000198287"/>
    </source>
</evidence>
<evidence type="ECO:0000259" key="3">
    <source>
        <dbReference type="Pfam" id="PF04676"/>
    </source>
</evidence>
<evidence type="ECO:0000256" key="1">
    <source>
        <dbReference type="ARBA" id="ARBA00006795"/>
    </source>
</evidence>
<dbReference type="Pfam" id="PF04677">
    <property type="entry name" value="CwfJ_C_1"/>
    <property type="match status" value="1"/>
</dbReference>
<protein>
    <recommendedName>
        <fullName evidence="7">CWF19-like protein 1</fullName>
    </recommendedName>
</protein>
<dbReference type="Gene3D" id="3.30.428.10">
    <property type="entry name" value="HIT-like"/>
    <property type="match status" value="1"/>
</dbReference>
<name>A0A226CWV3_FOLCA</name>
<dbReference type="InterPro" id="IPR006768">
    <property type="entry name" value="Cwf19-like_C_dom-1"/>
</dbReference>
<feature type="compositionally biased region" description="Basic residues" evidence="2">
    <location>
        <begin position="304"/>
        <end position="315"/>
    </location>
</feature>
<feature type="compositionally biased region" description="Polar residues" evidence="2">
    <location>
        <begin position="270"/>
        <end position="298"/>
    </location>
</feature>
<sequence>MSLKVLVCGDVDGKFKTLFDRVSSVNKKAGPFHLLLVTGNFFAPDATPESEPPPPAPIQTLILGPCSTNQLPLYHDLNGCDVSETITYLGRCGVYNEASGLRIAYLSGTQHDGPASTRPATQFNYEDVKSLRVRLENESNFRGVDILLTYAWPAGVDTGAPTKPEEKPQSQSSLVAVLAQAIKPRYHFAAGGENLNYERVPYRNHQVLAEAAIHCSRFISLARVGNEKKRKWIYAFNVTPMKEMKREELLQEPVAITTNPYGGKDRSSHQHGSATSSPTSGGVRTAASSQFFYDTSYTGERGGRGRGGRGGRGNKRPFNQGQGHCGEGGPPNGKRQHTRPPPSCWFCLASPQVEKHLVVSIGESAYVTLAKGGLTPDHVLILPIGHYQSLLDCPPEVLEEIDKFKDSLKTYFDSIGKAVLIFERNFKSPHLQVQVVPIPKEKTSGLKITCLDYAESEGIEMQEFPPNAELFQMTRPGFPYFLLELPDRSKLFAAIRQTFPLQFGRELAASTPLLDCPDRVDWKECKVSKEEETSLTQAVRNAFKPFDFTLS</sequence>
<accession>A0A226CWV3</accession>
<dbReference type="InterPro" id="IPR006767">
    <property type="entry name" value="Cwf19-like_C_dom-2"/>
</dbReference>
<dbReference type="PANTHER" id="PTHR12072:SF4">
    <property type="entry name" value="CWF19-LIKE PROTEIN 1"/>
    <property type="match status" value="1"/>
</dbReference>
<reference evidence="5 6" key="1">
    <citation type="submission" date="2015-12" db="EMBL/GenBank/DDBJ databases">
        <title>The genome of Folsomia candida.</title>
        <authorList>
            <person name="Faddeeva A."/>
            <person name="Derks M.F."/>
            <person name="Anvar Y."/>
            <person name="Smit S."/>
            <person name="Van Straalen N."/>
            <person name="Roelofs D."/>
        </authorList>
    </citation>
    <scope>NUCLEOTIDE SEQUENCE [LARGE SCALE GENOMIC DNA]</scope>
    <source>
        <strain evidence="5 6">VU population</strain>
        <tissue evidence="5">Whole body</tissue>
    </source>
</reference>
<feature type="domain" description="Cwf19-like C-terminal" evidence="4">
    <location>
        <begin position="334"/>
        <end position="446"/>
    </location>
</feature>
<dbReference type="GO" id="GO:0061632">
    <property type="term" value="F:RNA lariat debranching enzyme activator activity"/>
    <property type="evidence" value="ECO:0007669"/>
    <property type="project" value="TreeGrafter"/>
</dbReference>
<dbReference type="OMA" id="IVPITHY"/>
<dbReference type="STRING" id="158441.A0A226CWV3"/>
<dbReference type="AlphaFoldDB" id="A0A226CWV3"/>
<dbReference type="InterPro" id="IPR036265">
    <property type="entry name" value="HIT-like_sf"/>
</dbReference>
<comment type="caution">
    <text evidence="5">The sequence shown here is derived from an EMBL/GenBank/DDBJ whole genome shotgun (WGS) entry which is preliminary data.</text>
</comment>
<dbReference type="CDD" id="cd07380">
    <property type="entry name" value="MPP_CWF19_N"/>
    <property type="match status" value="1"/>
</dbReference>
<dbReference type="SUPFAM" id="SSF54197">
    <property type="entry name" value="HIT-like"/>
    <property type="match status" value="1"/>
</dbReference>
<dbReference type="Proteomes" id="UP000198287">
    <property type="component" value="Unassembled WGS sequence"/>
</dbReference>
<evidence type="ECO:0000313" key="5">
    <source>
        <dbReference type="EMBL" id="OXA37240.1"/>
    </source>
</evidence>
<dbReference type="OrthoDB" id="444325at2759"/>
<proteinExistence type="inferred from homology"/>
<keyword evidence="6" id="KW-1185">Reference proteome</keyword>
<organism evidence="5 6">
    <name type="scientific">Folsomia candida</name>
    <name type="common">Springtail</name>
    <dbReference type="NCBI Taxonomy" id="158441"/>
    <lineage>
        <taxon>Eukaryota</taxon>
        <taxon>Metazoa</taxon>
        <taxon>Ecdysozoa</taxon>
        <taxon>Arthropoda</taxon>
        <taxon>Hexapoda</taxon>
        <taxon>Collembola</taxon>
        <taxon>Entomobryomorpha</taxon>
        <taxon>Isotomoidea</taxon>
        <taxon>Isotomidae</taxon>
        <taxon>Proisotominae</taxon>
        <taxon>Folsomia</taxon>
    </lineage>
</organism>
<evidence type="ECO:0000259" key="4">
    <source>
        <dbReference type="Pfam" id="PF04677"/>
    </source>
</evidence>
<comment type="similarity">
    <text evidence="1">Belongs to the CWF19 family.</text>
</comment>
<evidence type="ECO:0000256" key="2">
    <source>
        <dbReference type="SAM" id="MobiDB-lite"/>
    </source>
</evidence>
<dbReference type="Pfam" id="PF04676">
    <property type="entry name" value="CwfJ_C_2"/>
    <property type="match status" value="1"/>
</dbReference>
<feature type="region of interest" description="Disordered" evidence="2">
    <location>
        <begin position="257"/>
        <end position="339"/>
    </location>
</feature>
<dbReference type="GO" id="GO:0000398">
    <property type="term" value="P:mRNA splicing, via spliceosome"/>
    <property type="evidence" value="ECO:0007669"/>
    <property type="project" value="TreeGrafter"/>
</dbReference>
<dbReference type="EMBL" id="LNIX01000061">
    <property type="protein sequence ID" value="OXA37240.1"/>
    <property type="molecule type" value="Genomic_DNA"/>
</dbReference>
<dbReference type="InterPro" id="IPR040194">
    <property type="entry name" value="Cwf19-like"/>
</dbReference>
<feature type="domain" description="Cwf19-like protein C-terminal" evidence="3">
    <location>
        <begin position="464"/>
        <end position="549"/>
    </location>
</feature>
<dbReference type="PANTHER" id="PTHR12072">
    <property type="entry name" value="CWF19, CELL CYCLE CONTROL PROTEIN"/>
    <property type="match status" value="1"/>
</dbReference>